<evidence type="ECO:0000313" key="2">
    <source>
        <dbReference type="Proteomes" id="UP001612928"/>
    </source>
</evidence>
<dbReference type="EMBL" id="JBITMB010000010">
    <property type="protein sequence ID" value="MFI7444870.1"/>
    <property type="molecule type" value="Genomic_DNA"/>
</dbReference>
<gene>
    <name evidence="1" type="ORF">ACIBP5_33265</name>
</gene>
<organism evidence="1 2">
    <name type="scientific">Nonomuraea indica</name>
    <dbReference type="NCBI Taxonomy" id="1581193"/>
    <lineage>
        <taxon>Bacteria</taxon>
        <taxon>Bacillati</taxon>
        <taxon>Actinomycetota</taxon>
        <taxon>Actinomycetes</taxon>
        <taxon>Streptosporangiales</taxon>
        <taxon>Streptosporangiaceae</taxon>
        <taxon>Nonomuraea</taxon>
    </lineage>
</organism>
<dbReference type="Proteomes" id="UP001612928">
    <property type="component" value="Unassembled WGS sequence"/>
</dbReference>
<comment type="caution">
    <text evidence="1">The sequence shown here is derived from an EMBL/GenBank/DDBJ whole genome shotgun (WGS) entry which is preliminary data.</text>
</comment>
<accession>A0ABW8ADP8</accession>
<protein>
    <recommendedName>
        <fullName evidence="3">DUF222 domain-containing protein</fullName>
    </recommendedName>
</protein>
<reference evidence="1 2" key="1">
    <citation type="submission" date="2024-10" db="EMBL/GenBank/DDBJ databases">
        <title>The Natural Products Discovery Center: Release of the First 8490 Sequenced Strains for Exploring Actinobacteria Biosynthetic Diversity.</title>
        <authorList>
            <person name="Kalkreuter E."/>
            <person name="Kautsar S.A."/>
            <person name="Yang D."/>
            <person name="Bader C.D."/>
            <person name="Teijaro C.N."/>
            <person name="Fluegel L."/>
            <person name="Davis C.M."/>
            <person name="Simpson J.R."/>
            <person name="Lauterbach L."/>
            <person name="Steele A.D."/>
            <person name="Gui C."/>
            <person name="Meng S."/>
            <person name="Li G."/>
            <person name="Viehrig K."/>
            <person name="Ye F."/>
            <person name="Su P."/>
            <person name="Kiefer A.F."/>
            <person name="Nichols A."/>
            <person name="Cepeda A.J."/>
            <person name="Yan W."/>
            <person name="Fan B."/>
            <person name="Jiang Y."/>
            <person name="Adhikari A."/>
            <person name="Zheng C.-J."/>
            <person name="Schuster L."/>
            <person name="Cowan T.M."/>
            <person name="Smanski M.J."/>
            <person name="Chevrette M.G."/>
            <person name="De Carvalho L.P.S."/>
            <person name="Shen B."/>
        </authorList>
    </citation>
    <scope>NUCLEOTIDE SEQUENCE [LARGE SCALE GENOMIC DNA]</scope>
    <source>
        <strain evidence="1 2">NPDC049503</strain>
    </source>
</reference>
<dbReference type="RefSeq" id="WP_397025190.1">
    <property type="nucleotide sequence ID" value="NZ_JBITMB010000010.1"/>
</dbReference>
<keyword evidence="2" id="KW-1185">Reference proteome</keyword>
<sequence length="311" mass="34644">MIRFRQTHSLQARTIIPPRRDRHGGFSPAWLLIQAARLSWEIRNVLQLINGMRLNLSEELHMHSQASDMLLNAAHATAIMEARLPLAPAWGSGPPRARSIFAQARAAGTDPAEVRPDVELTRPSIDPQIICDVEAAYREDPDPEAQCAGTTLKKDRCAKTIVTGIGSQHCAVHLTPAERQRRDKLRAAQDRRMQAIQDAIEEHRLTLATAWIDHYGRRPHRVELPAAPSRRQIIPFDGHPGLPPGKDEQAMLALFDTGWPTLCPRSAEIIGALLDCPRATTARLAEAFRIRNADREGVEPLGDWEAVRCCP</sequence>
<proteinExistence type="predicted"/>
<evidence type="ECO:0008006" key="3">
    <source>
        <dbReference type="Google" id="ProtNLM"/>
    </source>
</evidence>
<evidence type="ECO:0000313" key="1">
    <source>
        <dbReference type="EMBL" id="MFI7444870.1"/>
    </source>
</evidence>
<name>A0ABW8ADP8_9ACTN</name>